<dbReference type="InterPro" id="IPR028098">
    <property type="entry name" value="Glyco_trans_4-like_N"/>
</dbReference>
<dbReference type="Pfam" id="PF00534">
    <property type="entry name" value="Glycos_transf_1"/>
    <property type="match status" value="1"/>
</dbReference>
<dbReference type="GO" id="GO:0009103">
    <property type="term" value="P:lipopolysaccharide biosynthetic process"/>
    <property type="evidence" value="ECO:0007669"/>
    <property type="project" value="TreeGrafter"/>
</dbReference>
<dbReference type="PANTHER" id="PTHR46401">
    <property type="entry name" value="GLYCOSYLTRANSFERASE WBBK-RELATED"/>
    <property type="match status" value="1"/>
</dbReference>
<dbReference type="CDD" id="cd03809">
    <property type="entry name" value="GT4_MtfB-like"/>
    <property type="match status" value="1"/>
</dbReference>
<protein>
    <submittedName>
        <fullName evidence="4">Glycosyltransferase family 1 protein</fullName>
    </submittedName>
</protein>
<organism evidence="4 5">
    <name type="scientific">Candidatus Auribacter fodinae</name>
    <dbReference type="NCBI Taxonomy" id="2093366"/>
    <lineage>
        <taxon>Bacteria</taxon>
        <taxon>Pseudomonadati</taxon>
        <taxon>Candidatus Auribacterota</taxon>
        <taxon>Candidatus Auribacteria</taxon>
        <taxon>Candidatus Auribacterales</taxon>
        <taxon>Candidatus Auribacteraceae</taxon>
        <taxon>Candidatus Auribacter</taxon>
    </lineage>
</organism>
<dbReference type="EMBL" id="QZJZ01000029">
    <property type="protein sequence ID" value="RJP60449.1"/>
    <property type="molecule type" value="Genomic_DNA"/>
</dbReference>
<name>A0A3A4R647_9BACT</name>
<reference evidence="4 5" key="1">
    <citation type="journal article" date="2017" name="ISME J.">
        <title>Energy and carbon metabolisms in a deep terrestrial subsurface fluid microbial community.</title>
        <authorList>
            <person name="Momper L."/>
            <person name="Jungbluth S.P."/>
            <person name="Lee M.D."/>
            <person name="Amend J.P."/>
        </authorList>
    </citation>
    <scope>NUCLEOTIDE SEQUENCE [LARGE SCALE GENOMIC DNA]</scope>
    <source>
        <strain evidence="4">SURF_26</strain>
    </source>
</reference>
<dbReference type="Gene3D" id="3.40.50.2000">
    <property type="entry name" value="Glycogen Phosphorylase B"/>
    <property type="match status" value="2"/>
</dbReference>
<evidence type="ECO:0000313" key="4">
    <source>
        <dbReference type="EMBL" id="RJP60449.1"/>
    </source>
</evidence>
<gene>
    <name evidence="4" type="ORF">C4541_03915</name>
</gene>
<sequence length="378" mass="42881">MRIGLDGRLLLRQLRGMAVYLLNTLSHILETDRSNEYILYTMDPFEHNCPPEDYSPVLDRLRVYPNLRIVNISAPNQFIWEQIKLPVQARKDRLDLLHMTANRAPRFVPCKLVITVHDMIELLFFDAFFRTLTGLRGRFYEWRVGMYIKYMYTRIFPRADHIISVSRNSANDITRLAGIPESRITVIHEACADEFKPLGIPREGFLLVLGGMGHKNTTSVLRAHSRLPEPLREKHPLVVHGAYPHLRELAAELGNTYITVQPSDFSVSLASLYNRAVGFVYVSLYEGFGIPPLEAMACGTPVIASNRGSVPEIVGDAALKVNPESVDEIAQAMQKLLTDPDLRSKLRAGGLQQASRFSWKKCASEHLLVYQQVIDKKL</sequence>
<dbReference type="Pfam" id="PF13439">
    <property type="entry name" value="Glyco_transf_4"/>
    <property type="match status" value="1"/>
</dbReference>
<dbReference type="GO" id="GO:0016757">
    <property type="term" value="F:glycosyltransferase activity"/>
    <property type="evidence" value="ECO:0007669"/>
    <property type="project" value="InterPro"/>
</dbReference>
<dbReference type="SUPFAM" id="SSF53756">
    <property type="entry name" value="UDP-Glycosyltransferase/glycogen phosphorylase"/>
    <property type="match status" value="1"/>
</dbReference>
<comment type="caution">
    <text evidence="4">The sequence shown here is derived from an EMBL/GenBank/DDBJ whole genome shotgun (WGS) entry which is preliminary data.</text>
</comment>
<dbReference type="Proteomes" id="UP000266426">
    <property type="component" value="Unassembled WGS sequence"/>
</dbReference>
<dbReference type="InterPro" id="IPR001296">
    <property type="entry name" value="Glyco_trans_1"/>
</dbReference>
<feature type="domain" description="Glycosyltransferase subfamily 4-like N-terminal" evidence="3">
    <location>
        <begin position="18"/>
        <end position="188"/>
    </location>
</feature>
<evidence type="ECO:0000259" key="2">
    <source>
        <dbReference type="Pfam" id="PF00534"/>
    </source>
</evidence>
<evidence type="ECO:0000259" key="3">
    <source>
        <dbReference type="Pfam" id="PF13439"/>
    </source>
</evidence>
<dbReference type="AlphaFoldDB" id="A0A3A4R647"/>
<accession>A0A3A4R647</accession>
<evidence type="ECO:0000256" key="1">
    <source>
        <dbReference type="ARBA" id="ARBA00022679"/>
    </source>
</evidence>
<evidence type="ECO:0000313" key="5">
    <source>
        <dbReference type="Proteomes" id="UP000266426"/>
    </source>
</evidence>
<feature type="domain" description="Glycosyl transferase family 1" evidence="2">
    <location>
        <begin position="202"/>
        <end position="349"/>
    </location>
</feature>
<proteinExistence type="predicted"/>
<keyword evidence="1 4" id="KW-0808">Transferase</keyword>
<dbReference type="PANTHER" id="PTHR46401:SF2">
    <property type="entry name" value="GLYCOSYLTRANSFERASE WBBK-RELATED"/>
    <property type="match status" value="1"/>
</dbReference>